<name>A0ABT8REP6_9BACT</name>
<dbReference type="RefSeq" id="WP_302041254.1">
    <property type="nucleotide sequence ID" value="NZ_JAUKPO010000030.1"/>
</dbReference>
<feature type="transmembrane region" description="Helical" evidence="5">
    <location>
        <begin position="244"/>
        <end position="266"/>
    </location>
</feature>
<evidence type="ECO:0000256" key="4">
    <source>
        <dbReference type="ARBA" id="ARBA00023136"/>
    </source>
</evidence>
<dbReference type="PANTHER" id="PTHR10846:SF8">
    <property type="entry name" value="INNER MEMBRANE PROTEIN YRBG"/>
    <property type="match status" value="1"/>
</dbReference>
<feature type="domain" description="Sodium/calcium exchanger membrane region" evidence="6">
    <location>
        <begin position="5"/>
        <end position="152"/>
    </location>
</feature>
<reference evidence="7" key="1">
    <citation type="submission" date="2023-07" db="EMBL/GenBank/DDBJ databases">
        <title>The genome sequence of Rhodocytophaga aerolata KACC 12507.</title>
        <authorList>
            <person name="Zhang X."/>
        </authorList>
    </citation>
    <scope>NUCLEOTIDE SEQUENCE</scope>
    <source>
        <strain evidence="7">KACC 12507</strain>
    </source>
</reference>
<accession>A0ABT8REP6</accession>
<dbReference type="InterPro" id="IPR004837">
    <property type="entry name" value="NaCa_Exmemb"/>
</dbReference>
<evidence type="ECO:0000256" key="5">
    <source>
        <dbReference type="SAM" id="Phobius"/>
    </source>
</evidence>
<evidence type="ECO:0000313" key="7">
    <source>
        <dbReference type="EMBL" id="MDO1450454.1"/>
    </source>
</evidence>
<evidence type="ECO:0000313" key="8">
    <source>
        <dbReference type="Proteomes" id="UP001168528"/>
    </source>
</evidence>
<dbReference type="InterPro" id="IPR004481">
    <property type="entry name" value="K/Na/Ca-exchanger"/>
</dbReference>
<feature type="transmembrane region" description="Helical" evidence="5">
    <location>
        <begin position="6"/>
        <end position="26"/>
    </location>
</feature>
<protein>
    <submittedName>
        <fullName evidence="7">Calcium/sodium antiporter</fullName>
    </submittedName>
</protein>
<dbReference type="NCBIfam" id="TIGR00367">
    <property type="entry name" value="calcium/sodium antiporter"/>
    <property type="match status" value="1"/>
</dbReference>
<dbReference type="PANTHER" id="PTHR10846">
    <property type="entry name" value="SODIUM/POTASSIUM/CALCIUM EXCHANGER"/>
    <property type="match status" value="1"/>
</dbReference>
<feature type="transmembrane region" description="Helical" evidence="5">
    <location>
        <begin position="38"/>
        <end position="61"/>
    </location>
</feature>
<keyword evidence="3 5" id="KW-1133">Transmembrane helix</keyword>
<feature type="transmembrane region" description="Helical" evidence="5">
    <location>
        <begin position="168"/>
        <end position="189"/>
    </location>
</feature>
<keyword evidence="2 5" id="KW-0812">Transmembrane</keyword>
<comment type="subcellular location">
    <subcellularLocation>
        <location evidence="1">Membrane</location>
        <topology evidence="1">Multi-pass membrane protein</topology>
    </subcellularLocation>
</comment>
<feature type="transmembrane region" description="Helical" evidence="5">
    <location>
        <begin position="131"/>
        <end position="152"/>
    </location>
</feature>
<evidence type="ECO:0000256" key="1">
    <source>
        <dbReference type="ARBA" id="ARBA00004141"/>
    </source>
</evidence>
<dbReference type="InterPro" id="IPR044880">
    <property type="entry name" value="NCX_ion-bd_dom_sf"/>
</dbReference>
<keyword evidence="8" id="KW-1185">Reference proteome</keyword>
<dbReference type="Pfam" id="PF01699">
    <property type="entry name" value="Na_Ca_ex"/>
    <property type="match status" value="2"/>
</dbReference>
<feature type="transmembrane region" description="Helical" evidence="5">
    <location>
        <begin position="73"/>
        <end position="95"/>
    </location>
</feature>
<comment type="caution">
    <text evidence="7">The sequence shown here is derived from an EMBL/GenBank/DDBJ whole genome shotgun (WGS) entry which is preliminary data.</text>
</comment>
<feature type="transmembrane region" description="Helical" evidence="5">
    <location>
        <begin position="272"/>
        <end position="289"/>
    </location>
</feature>
<proteinExistence type="predicted"/>
<gene>
    <name evidence="7" type="ORF">Q0590_29535</name>
</gene>
<evidence type="ECO:0000256" key="3">
    <source>
        <dbReference type="ARBA" id="ARBA00022989"/>
    </source>
</evidence>
<dbReference type="Gene3D" id="1.20.1420.30">
    <property type="entry name" value="NCX, central ion-binding region"/>
    <property type="match status" value="1"/>
</dbReference>
<dbReference type="EMBL" id="JAUKPO010000030">
    <property type="protein sequence ID" value="MDO1450454.1"/>
    <property type="molecule type" value="Genomic_DNA"/>
</dbReference>
<evidence type="ECO:0000256" key="2">
    <source>
        <dbReference type="ARBA" id="ARBA00022692"/>
    </source>
</evidence>
<sequence length="319" mass="34243">MLTDFLLLIAGFVVLIFGANFLVSGASSLAKRFNISELAIGLTVVAFGTSTPELIVSGISSTQGHNEVAFGNVIGSNVFNLFFILGVAGTVYPIIVQSNTVWKEIPYSLFAAIVLFVLVNDTMLFGKSADVLSFLDGLLLLLFFAAFLYYVFISMKSESGSEENPIKIYSLPITAAMIIGGLAGLIAGGKFVVDSSVAIAQGFGVSEKLIGLTIVAAGTSLPELATSTVAAFKKRSDIAIGNVVGSNIFNIFFILSICSLITPIPYNKAMNFDMYVLGIGTALLFITMFSGRKRKIDRWEAVLLLLAYIGYVYYLIMQE</sequence>
<evidence type="ECO:0000259" key="6">
    <source>
        <dbReference type="Pfam" id="PF01699"/>
    </source>
</evidence>
<dbReference type="Proteomes" id="UP001168528">
    <property type="component" value="Unassembled WGS sequence"/>
</dbReference>
<feature type="transmembrane region" description="Helical" evidence="5">
    <location>
        <begin position="301"/>
        <end position="317"/>
    </location>
</feature>
<dbReference type="Gene3D" id="6.10.280.80">
    <property type="entry name" value="NCX, peripheral helical region"/>
    <property type="match status" value="2"/>
</dbReference>
<keyword evidence="4 5" id="KW-0472">Membrane</keyword>
<organism evidence="7 8">
    <name type="scientific">Rhodocytophaga aerolata</name>
    <dbReference type="NCBI Taxonomy" id="455078"/>
    <lineage>
        <taxon>Bacteria</taxon>
        <taxon>Pseudomonadati</taxon>
        <taxon>Bacteroidota</taxon>
        <taxon>Cytophagia</taxon>
        <taxon>Cytophagales</taxon>
        <taxon>Rhodocytophagaceae</taxon>
        <taxon>Rhodocytophaga</taxon>
    </lineage>
</organism>
<feature type="transmembrane region" description="Helical" evidence="5">
    <location>
        <begin position="107"/>
        <end position="125"/>
    </location>
</feature>
<feature type="domain" description="Sodium/calcium exchanger membrane region" evidence="6">
    <location>
        <begin position="175"/>
        <end position="317"/>
    </location>
</feature>